<dbReference type="Pfam" id="PF01657">
    <property type="entry name" value="Stress-antifung"/>
    <property type="match status" value="2"/>
</dbReference>
<evidence type="ECO:0000256" key="2">
    <source>
        <dbReference type="ARBA" id="ARBA00022737"/>
    </source>
</evidence>
<evidence type="ECO:0000256" key="4">
    <source>
        <dbReference type="SAM" id="MobiDB-lite"/>
    </source>
</evidence>
<evidence type="ECO:0000256" key="1">
    <source>
        <dbReference type="ARBA" id="ARBA00022729"/>
    </source>
</evidence>
<dbReference type="PANTHER" id="PTHR32099">
    <property type="entry name" value="CYSTEINE-RICH REPEAT SECRETORY PROTEIN"/>
    <property type="match status" value="1"/>
</dbReference>
<feature type="region of interest" description="Disordered" evidence="4">
    <location>
        <begin position="224"/>
        <end position="246"/>
    </location>
</feature>
<evidence type="ECO:0000313" key="6">
    <source>
        <dbReference type="EMBL" id="KAE1498876.1"/>
    </source>
</evidence>
<feature type="domain" description="Gnk2-homologous" evidence="5">
    <location>
        <begin position="9"/>
        <end position="108"/>
    </location>
</feature>
<sequence length="246" mass="27104">MSSINSQPIYNYHFCEDQSNNSSDASFESNLTVLLGSLSSKASQNISFYNDTSNGIYGLFLCRGDVNTSTCQSCVSYATQDIISRCPSNRTAIIWLDPCMLRYSDTNFFGVEQTSPEMILFNGQDRNSPNITDFGGQSLMDGLIGLALGTEILYQADIWSGNNKASELRYGLVQCTRDIDSTSCADCLGQLMTQAKNCCEEKIGWHVLAPSCNIRYENYSFFEQPTVPPPPPPDNGKTSSTFQVPA</sequence>
<reference evidence="6 7" key="1">
    <citation type="submission" date="2019-06" db="EMBL/GenBank/DDBJ databases">
        <title>A chromosomal-level reference genome of Carpinus fangiana (Coryloideae, Betulaceae).</title>
        <authorList>
            <person name="Yang X."/>
            <person name="Wang Z."/>
            <person name="Zhang L."/>
            <person name="Hao G."/>
            <person name="Liu J."/>
            <person name="Yang Y."/>
        </authorList>
    </citation>
    <scope>NUCLEOTIDE SEQUENCE [LARGE SCALE GENOMIC DNA]</scope>
    <source>
        <strain evidence="6">Cfa_2016G</strain>
        <tissue evidence="6">Leaf</tissue>
    </source>
</reference>
<keyword evidence="1" id="KW-0732">Signal</keyword>
<feature type="domain" description="Gnk2-homologous" evidence="5">
    <location>
        <begin position="114"/>
        <end position="221"/>
    </location>
</feature>
<dbReference type="FunFam" id="3.30.430.20:FF:000009">
    <property type="entry name" value="Cysteine-rich receptor-like protein kinase 28"/>
    <property type="match status" value="1"/>
</dbReference>
<dbReference type="InterPro" id="IPR002902">
    <property type="entry name" value="GNK2"/>
</dbReference>
<keyword evidence="3" id="KW-0325">Glycoprotein</keyword>
<dbReference type="CDD" id="cd23509">
    <property type="entry name" value="Gnk2-like"/>
    <property type="match status" value="2"/>
</dbReference>
<dbReference type="EMBL" id="VIBQ01003614">
    <property type="protein sequence ID" value="KAE1498876.1"/>
    <property type="molecule type" value="Genomic_DNA"/>
</dbReference>
<name>A0A5N6Q9N8_9ROSI</name>
<comment type="caution">
    <text evidence="6">The sequence shown here is derived from an EMBL/GenBank/DDBJ whole genome shotgun (WGS) entry which is preliminary data.</text>
</comment>
<proteinExistence type="predicted"/>
<dbReference type="InterPro" id="IPR038408">
    <property type="entry name" value="GNK2_sf"/>
</dbReference>
<accession>A0A5N6Q9N8</accession>
<dbReference type="Gene3D" id="3.30.430.20">
    <property type="entry name" value="Gnk2 domain, C-X8-C-X2-C motif"/>
    <property type="match status" value="2"/>
</dbReference>
<dbReference type="AlphaFoldDB" id="A0A5N6Q9N8"/>
<dbReference type="PROSITE" id="PS51473">
    <property type="entry name" value="GNK2"/>
    <property type="match status" value="2"/>
</dbReference>
<organism evidence="6 7">
    <name type="scientific">Carpinus fangiana</name>
    <dbReference type="NCBI Taxonomy" id="176857"/>
    <lineage>
        <taxon>Eukaryota</taxon>
        <taxon>Viridiplantae</taxon>
        <taxon>Streptophyta</taxon>
        <taxon>Embryophyta</taxon>
        <taxon>Tracheophyta</taxon>
        <taxon>Spermatophyta</taxon>
        <taxon>Magnoliopsida</taxon>
        <taxon>eudicotyledons</taxon>
        <taxon>Gunneridae</taxon>
        <taxon>Pentapetalae</taxon>
        <taxon>rosids</taxon>
        <taxon>fabids</taxon>
        <taxon>Fagales</taxon>
        <taxon>Betulaceae</taxon>
        <taxon>Carpinus</taxon>
    </lineage>
</organism>
<gene>
    <name evidence="6" type="ORF">FH972_027355</name>
</gene>
<evidence type="ECO:0000313" key="7">
    <source>
        <dbReference type="Proteomes" id="UP000327013"/>
    </source>
</evidence>
<dbReference type="Proteomes" id="UP000327013">
    <property type="component" value="Unassembled WGS sequence"/>
</dbReference>
<keyword evidence="7" id="KW-1185">Reference proteome</keyword>
<keyword evidence="2" id="KW-0677">Repeat</keyword>
<dbReference type="OrthoDB" id="4062651at2759"/>
<evidence type="ECO:0000259" key="5">
    <source>
        <dbReference type="PROSITE" id="PS51473"/>
    </source>
</evidence>
<evidence type="ECO:0000256" key="3">
    <source>
        <dbReference type="ARBA" id="ARBA00023180"/>
    </source>
</evidence>
<protein>
    <recommendedName>
        <fullName evidence="5">Gnk2-homologous domain-containing protein</fullName>
    </recommendedName>
</protein>
<feature type="compositionally biased region" description="Polar residues" evidence="4">
    <location>
        <begin position="236"/>
        <end position="246"/>
    </location>
</feature>
<dbReference type="PANTHER" id="PTHR32099:SF31">
    <property type="entry name" value="PROTEIN KINASE DOMAIN-CONTAINING PROTEIN"/>
    <property type="match status" value="1"/>
</dbReference>